<protein>
    <submittedName>
        <fullName evidence="4">Phosphoesterase, PA-phosphatase related</fullName>
    </submittedName>
</protein>
<dbReference type="CDD" id="cd03394">
    <property type="entry name" value="PAP2_like_5"/>
    <property type="match status" value="1"/>
</dbReference>
<proteinExistence type="predicted"/>
<dbReference type="KEGG" id="sus:Acid_4842"/>
<dbReference type="SUPFAM" id="SSF48317">
    <property type="entry name" value="Acid phosphatase/Vanadium-dependent haloperoxidase"/>
    <property type="match status" value="1"/>
</dbReference>
<dbReference type="SMART" id="SM00014">
    <property type="entry name" value="acidPPc"/>
    <property type="match status" value="1"/>
</dbReference>
<name>Q01X14_SOLUE</name>
<feature type="transmembrane region" description="Helical" evidence="2">
    <location>
        <begin position="113"/>
        <end position="133"/>
    </location>
</feature>
<feature type="domain" description="Phosphatidic acid phosphatase type 2/haloperoxidase" evidence="3">
    <location>
        <begin position="144"/>
        <end position="263"/>
    </location>
</feature>
<dbReference type="Pfam" id="PF01569">
    <property type="entry name" value="PAP2"/>
    <property type="match status" value="1"/>
</dbReference>
<keyword evidence="2" id="KW-0472">Membrane</keyword>
<dbReference type="InterPro" id="IPR036938">
    <property type="entry name" value="PAP2/HPO_sf"/>
</dbReference>
<dbReference type="Gene3D" id="1.20.144.10">
    <property type="entry name" value="Phosphatidic acid phosphatase type 2/haloperoxidase"/>
    <property type="match status" value="1"/>
</dbReference>
<evidence type="ECO:0000259" key="3">
    <source>
        <dbReference type="SMART" id="SM00014"/>
    </source>
</evidence>
<feature type="region of interest" description="Disordered" evidence="1">
    <location>
        <begin position="1"/>
        <end position="44"/>
    </location>
</feature>
<dbReference type="HOGENOM" id="CLU_1045457_0_0_0"/>
<keyword evidence="2" id="KW-1133">Transmembrane helix</keyword>
<feature type="compositionally biased region" description="Low complexity" evidence="1">
    <location>
        <begin position="31"/>
        <end position="42"/>
    </location>
</feature>
<sequence>MSALAIPSRAQTTTPEQSSPAAAPLPNEPTEAAQPQSPSPEAAYDRPVSWKSLYHNVISDQKQIWTFPARLIHGQNLAPTAAVLGTTAGLYFLDPKEAAYFRKTTTFDGFRYVFNGNATAIGMGAVSASMYAIGRLRKDSKMQHTALLAGEAMVDTAIVQTVLKDVTMRLRPVRYPATGWFATSSSPTSYIRGNGSFPSGHSIEAFAVATIIARRYGNHRWVPYAAYGLASLVGFSRLTLNVHFLSDVAMGGALGYSISRFTVLRQ</sequence>
<dbReference type="PANTHER" id="PTHR14969">
    <property type="entry name" value="SPHINGOSINE-1-PHOSPHATE PHOSPHOHYDROLASE"/>
    <property type="match status" value="1"/>
</dbReference>
<dbReference type="EMBL" id="CP000473">
    <property type="protein sequence ID" value="ABJ85801.1"/>
    <property type="molecule type" value="Genomic_DNA"/>
</dbReference>
<dbReference type="eggNOG" id="COG0671">
    <property type="taxonomic scope" value="Bacteria"/>
</dbReference>
<dbReference type="InParanoid" id="Q01X14"/>
<dbReference type="PANTHER" id="PTHR14969:SF13">
    <property type="entry name" value="AT30094P"/>
    <property type="match status" value="1"/>
</dbReference>
<evidence type="ECO:0000256" key="2">
    <source>
        <dbReference type="SAM" id="Phobius"/>
    </source>
</evidence>
<dbReference type="STRING" id="234267.Acid_4842"/>
<dbReference type="InterPro" id="IPR000326">
    <property type="entry name" value="PAP2/HPO"/>
</dbReference>
<accession>Q01X14</accession>
<evidence type="ECO:0000313" key="4">
    <source>
        <dbReference type="EMBL" id="ABJ85801.1"/>
    </source>
</evidence>
<gene>
    <name evidence="4" type="ordered locus">Acid_4842</name>
</gene>
<dbReference type="AlphaFoldDB" id="Q01X14"/>
<reference evidence="4" key="1">
    <citation type="submission" date="2006-10" db="EMBL/GenBank/DDBJ databases">
        <title>Complete sequence of Solibacter usitatus Ellin6076.</title>
        <authorList>
            <consortium name="US DOE Joint Genome Institute"/>
            <person name="Copeland A."/>
            <person name="Lucas S."/>
            <person name="Lapidus A."/>
            <person name="Barry K."/>
            <person name="Detter J.C."/>
            <person name="Glavina del Rio T."/>
            <person name="Hammon N."/>
            <person name="Israni S."/>
            <person name="Dalin E."/>
            <person name="Tice H."/>
            <person name="Pitluck S."/>
            <person name="Thompson L.S."/>
            <person name="Brettin T."/>
            <person name="Bruce D."/>
            <person name="Han C."/>
            <person name="Tapia R."/>
            <person name="Gilna P."/>
            <person name="Schmutz J."/>
            <person name="Larimer F."/>
            <person name="Land M."/>
            <person name="Hauser L."/>
            <person name="Kyrpides N."/>
            <person name="Mikhailova N."/>
            <person name="Janssen P.H."/>
            <person name="Kuske C.R."/>
            <person name="Richardson P."/>
        </authorList>
    </citation>
    <scope>NUCLEOTIDE SEQUENCE</scope>
    <source>
        <strain evidence="4">Ellin6076</strain>
    </source>
</reference>
<keyword evidence="2" id="KW-0812">Transmembrane</keyword>
<feature type="compositionally biased region" description="Polar residues" evidence="1">
    <location>
        <begin position="9"/>
        <end position="20"/>
    </location>
</feature>
<evidence type="ECO:0000256" key="1">
    <source>
        <dbReference type="SAM" id="MobiDB-lite"/>
    </source>
</evidence>
<organism evidence="4">
    <name type="scientific">Solibacter usitatus (strain Ellin6076)</name>
    <dbReference type="NCBI Taxonomy" id="234267"/>
    <lineage>
        <taxon>Bacteria</taxon>
        <taxon>Pseudomonadati</taxon>
        <taxon>Acidobacteriota</taxon>
        <taxon>Terriglobia</taxon>
        <taxon>Bryobacterales</taxon>
        <taxon>Solibacteraceae</taxon>
        <taxon>Candidatus Solibacter</taxon>
    </lineage>
</organism>